<protein>
    <submittedName>
        <fullName evidence="1">Uncharacterized protein</fullName>
    </submittedName>
</protein>
<keyword evidence="2" id="KW-1185">Reference proteome</keyword>
<name>A0A562SZQ8_CHIJA</name>
<comment type="caution">
    <text evidence="1">The sequence shown here is derived from an EMBL/GenBank/DDBJ whole genome shotgun (WGS) entry which is preliminary data.</text>
</comment>
<evidence type="ECO:0000313" key="1">
    <source>
        <dbReference type="EMBL" id="TWI86316.1"/>
    </source>
</evidence>
<evidence type="ECO:0000313" key="2">
    <source>
        <dbReference type="Proteomes" id="UP000316778"/>
    </source>
</evidence>
<dbReference type="EMBL" id="VLLG01000004">
    <property type="protein sequence ID" value="TWI86316.1"/>
    <property type="molecule type" value="Genomic_DNA"/>
</dbReference>
<reference evidence="1 2" key="1">
    <citation type="journal article" date="2013" name="Stand. Genomic Sci.">
        <title>Genomic Encyclopedia of Type Strains, Phase I: The one thousand microbial genomes (KMG-I) project.</title>
        <authorList>
            <person name="Kyrpides N.C."/>
            <person name="Woyke T."/>
            <person name="Eisen J.A."/>
            <person name="Garrity G."/>
            <person name="Lilburn T.G."/>
            <person name="Beck B.J."/>
            <person name="Whitman W.B."/>
            <person name="Hugenholtz P."/>
            <person name="Klenk H.P."/>
        </authorList>
    </citation>
    <scope>NUCLEOTIDE SEQUENCE [LARGE SCALE GENOMIC DNA]</scope>
    <source>
        <strain evidence="1 2">DSM 13484</strain>
    </source>
</reference>
<sequence length="64" mass="7260">MKKWTTYIYAVSPLTGLLTKYCGPKITAPTRELAQEWCELNGMGYCTVVQDEVAYEVSHEVDNN</sequence>
<dbReference type="AlphaFoldDB" id="A0A562SZQ8"/>
<organism evidence="1 2">
    <name type="scientific">Chitinophaga japonensis</name>
    <name type="common">Flexibacter japonensis</name>
    <dbReference type="NCBI Taxonomy" id="104662"/>
    <lineage>
        <taxon>Bacteria</taxon>
        <taxon>Pseudomonadati</taxon>
        <taxon>Bacteroidota</taxon>
        <taxon>Chitinophagia</taxon>
        <taxon>Chitinophagales</taxon>
        <taxon>Chitinophagaceae</taxon>
        <taxon>Chitinophaga</taxon>
    </lineage>
</organism>
<accession>A0A562SZQ8</accession>
<dbReference type="Proteomes" id="UP000316778">
    <property type="component" value="Unassembled WGS sequence"/>
</dbReference>
<proteinExistence type="predicted"/>
<gene>
    <name evidence="1" type="ORF">LX66_3570</name>
</gene>